<proteinExistence type="predicted"/>
<dbReference type="InterPro" id="IPR050491">
    <property type="entry name" value="AmpC-like"/>
</dbReference>
<dbReference type="PANTHER" id="PTHR46825">
    <property type="entry name" value="D-ALANYL-D-ALANINE-CARBOXYPEPTIDASE/ENDOPEPTIDASE AMPH"/>
    <property type="match status" value="1"/>
</dbReference>
<evidence type="ECO:0000313" key="3">
    <source>
        <dbReference type="Proteomes" id="UP000231742"/>
    </source>
</evidence>
<dbReference type="AlphaFoldDB" id="A0A2M9D8E1"/>
<dbReference type="OrthoDB" id="3171327at2"/>
<dbReference type="SUPFAM" id="SSF56601">
    <property type="entry name" value="beta-lactamase/transpeptidase-like"/>
    <property type="match status" value="1"/>
</dbReference>
<dbReference type="EMBL" id="PGFH01000001">
    <property type="protein sequence ID" value="PJJ81995.1"/>
    <property type="molecule type" value="Genomic_DNA"/>
</dbReference>
<dbReference type="RefSeq" id="WP_100388631.1">
    <property type="nucleotide sequence ID" value="NZ_BMZU01000001.1"/>
</dbReference>
<evidence type="ECO:0000259" key="1">
    <source>
        <dbReference type="Pfam" id="PF00144"/>
    </source>
</evidence>
<protein>
    <submittedName>
        <fullName evidence="2">CubicO group peptidase (Beta-lactamase class C family)</fullName>
    </submittedName>
</protein>
<dbReference type="InterPro" id="IPR001466">
    <property type="entry name" value="Beta-lactam-related"/>
</dbReference>
<keyword evidence="3" id="KW-1185">Reference proteome</keyword>
<dbReference type="Proteomes" id="UP000231742">
    <property type="component" value="Unassembled WGS sequence"/>
</dbReference>
<accession>A0A2M9D8E1</accession>
<comment type="caution">
    <text evidence="2">The sequence shown here is derived from an EMBL/GenBank/DDBJ whole genome shotgun (WGS) entry which is preliminary data.</text>
</comment>
<dbReference type="Pfam" id="PF00144">
    <property type="entry name" value="Beta-lactamase"/>
    <property type="match status" value="1"/>
</dbReference>
<name>A0A2M9D8E1_9MICO</name>
<dbReference type="Gene3D" id="3.40.710.10">
    <property type="entry name" value="DD-peptidase/beta-lactamase superfamily"/>
    <property type="match status" value="1"/>
</dbReference>
<feature type="domain" description="Beta-lactamase-related" evidence="1">
    <location>
        <begin position="60"/>
        <end position="319"/>
    </location>
</feature>
<gene>
    <name evidence="2" type="ORF">CLV85_1181</name>
</gene>
<organism evidence="2 3">
    <name type="scientific">Salinibacterium amurskyense</name>
    <dbReference type="NCBI Taxonomy" id="205941"/>
    <lineage>
        <taxon>Bacteria</taxon>
        <taxon>Bacillati</taxon>
        <taxon>Actinomycetota</taxon>
        <taxon>Actinomycetes</taxon>
        <taxon>Micrococcales</taxon>
        <taxon>Microbacteriaceae</taxon>
        <taxon>Salinibacterium</taxon>
    </lineage>
</organism>
<sequence>MAPRPTRRLHLAEPSAGDESLIAQIQNAVRARRHDRLSVATFAEGQWQTAHFGASDALDYEIGSVTKTFTASLLALAIARGEVAAQTPVGELLELGSSPAAALALGDIATQTSGLPRLPVSFAELRRGARAARTGLDPYIATVPELVAQAAATPLGRAGTFNYSNLGFAVLGQALAAAAGTSYSALVEERIAVPLGLSATRSAATVAELPADAATGFDARGRVVAPWAMNAYGPAGNIRSTLPDMMRYTQAQLDGSAPGQDATTPRVSVPKMGRIGYAWLTSPVGVTWHNGMTGGFASFVGFDRQRSRAVVVLSNTAVSVDALALSLIADR</sequence>
<reference evidence="2 3" key="1">
    <citation type="submission" date="2017-11" db="EMBL/GenBank/DDBJ databases">
        <title>Genomic Encyclopedia of Archaeal and Bacterial Type Strains, Phase II (KMG-II): From Individual Species to Whole Genera.</title>
        <authorList>
            <person name="Goeker M."/>
        </authorList>
    </citation>
    <scope>NUCLEOTIDE SEQUENCE [LARGE SCALE GENOMIC DNA]</scope>
    <source>
        <strain evidence="2 3">DSM 16400</strain>
    </source>
</reference>
<dbReference type="InterPro" id="IPR012338">
    <property type="entry name" value="Beta-lactam/transpept-like"/>
</dbReference>
<evidence type="ECO:0000313" key="2">
    <source>
        <dbReference type="EMBL" id="PJJ81995.1"/>
    </source>
</evidence>
<dbReference type="PANTHER" id="PTHR46825:SF7">
    <property type="entry name" value="D-ALANYL-D-ALANINE CARBOXYPEPTIDASE"/>
    <property type="match status" value="1"/>
</dbReference>